<evidence type="ECO:0000256" key="2">
    <source>
        <dbReference type="SAM" id="MobiDB-lite"/>
    </source>
</evidence>
<feature type="domain" description="EF-hand" evidence="4">
    <location>
        <begin position="86"/>
        <end position="121"/>
    </location>
</feature>
<dbReference type="PROSITE" id="PS00018">
    <property type="entry name" value="EF_HAND_1"/>
    <property type="match status" value="1"/>
</dbReference>
<keyword evidence="3" id="KW-0732">Signal</keyword>
<dbReference type="RefSeq" id="XP_001016226.1">
    <property type="nucleotide sequence ID" value="XM_001016226.1"/>
</dbReference>
<accession>I7LUT0</accession>
<evidence type="ECO:0000256" key="1">
    <source>
        <dbReference type="ARBA" id="ARBA00022837"/>
    </source>
</evidence>
<dbReference type="GO" id="GO:0005509">
    <property type="term" value="F:calcium ion binding"/>
    <property type="evidence" value="ECO:0007669"/>
    <property type="project" value="InterPro"/>
</dbReference>
<evidence type="ECO:0000256" key="3">
    <source>
        <dbReference type="SAM" id="SignalP"/>
    </source>
</evidence>
<dbReference type="Proteomes" id="UP000009168">
    <property type="component" value="Unassembled WGS sequence"/>
</dbReference>
<feature type="region of interest" description="Disordered" evidence="2">
    <location>
        <begin position="131"/>
        <end position="150"/>
    </location>
</feature>
<dbReference type="Pfam" id="PF13499">
    <property type="entry name" value="EF-hand_7"/>
    <property type="match status" value="1"/>
</dbReference>
<keyword evidence="6" id="KW-1185">Reference proteome</keyword>
<dbReference type="Gene3D" id="1.10.238.10">
    <property type="entry name" value="EF-hand"/>
    <property type="match status" value="1"/>
</dbReference>
<dbReference type="PROSITE" id="PS50222">
    <property type="entry name" value="EF_HAND_2"/>
    <property type="match status" value="2"/>
</dbReference>
<feature type="domain" description="EF-hand" evidence="4">
    <location>
        <begin position="50"/>
        <end position="85"/>
    </location>
</feature>
<dbReference type="SMR" id="I7LUT0"/>
<dbReference type="AlphaFoldDB" id="I7LUT0"/>
<dbReference type="InParanoid" id="I7LUT0"/>
<proteinExistence type="predicted"/>
<protein>
    <submittedName>
        <fullName evidence="5">EF-hand protein</fullName>
    </submittedName>
</protein>
<feature type="chain" id="PRO_5003711887" evidence="3">
    <location>
        <begin position="19"/>
        <end position="150"/>
    </location>
</feature>
<dbReference type="SMART" id="SM00054">
    <property type="entry name" value="EFh"/>
    <property type="match status" value="2"/>
</dbReference>
<dbReference type="InterPro" id="IPR018247">
    <property type="entry name" value="EF_Hand_1_Ca_BS"/>
</dbReference>
<keyword evidence="1" id="KW-0106">Calcium</keyword>
<organism evidence="5 6">
    <name type="scientific">Tetrahymena thermophila (strain SB210)</name>
    <dbReference type="NCBI Taxonomy" id="312017"/>
    <lineage>
        <taxon>Eukaryota</taxon>
        <taxon>Sar</taxon>
        <taxon>Alveolata</taxon>
        <taxon>Ciliophora</taxon>
        <taxon>Intramacronucleata</taxon>
        <taxon>Oligohymenophorea</taxon>
        <taxon>Hymenostomatida</taxon>
        <taxon>Tetrahymenina</taxon>
        <taxon>Tetrahymenidae</taxon>
        <taxon>Tetrahymena</taxon>
    </lineage>
</organism>
<name>I7LUT0_TETTS</name>
<dbReference type="SUPFAM" id="SSF47473">
    <property type="entry name" value="EF-hand"/>
    <property type="match status" value="1"/>
</dbReference>
<evidence type="ECO:0000313" key="5">
    <source>
        <dbReference type="EMBL" id="EAR95981.1"/>
    </source>
</evidence>
<reference evidence="6" key="1">
    <citation type="journal article" date="2006" name="PLoS Biol.">
        <title>Macronuclear genome sequence of the ciliate Tetrahymena thermophila, a model eukaryote.</title>
        <authorList>
            <person name="Eisen J.A."/>
            <person name="Coyne R.S."/>
            <person name="Wu M."/>
            <person name="Wu D."/>
            <person name="Thiagarajan M."/>
            <person name="Wortman J.R."/>
            <person name="Badger J.H."/>
            <person name="Ren Q."/>
            <person name="Amedeo P."/>
            <person name="Jones K.M."/>
            <person name="Tallon L.J."/>
            <person name="Delcher A.L."/>
            <person name="Salzberg S.L."/>
            <person name="Silva J.C."/>
            <person name="Haas B.J."/>
            <person name="Majoros W.H."/>
            <person name="Farzad M."/>
            <person name="Carlton J.M."/>
            <person name="Smith R.K. Jr."/>
            <person name="Garg J."/>
            <person name="Pearlman R.E."/>
            <person name="Karrer K.M."/>
            <person name="Sun L."/>
            <person name="Manning G."/>
            <person name="Elde N.C."/>
            <person name="Turkewitz A.P."/>
            <person name="Asai D.J."/>
            <person name="Wilkes D.E."/>
            <person name="Wang Y."/>
            <person name="Cai H."/>
            <person name="Collins K."/>
            <person name="Stewart B.A."/>
            <person name="Lee S.R."/>
            <person name="Wilamowska K."/>
            <person name="Weinberg Z."/>
            <person name="Ruzzo W.L."/>
            <person name="Wloga D."/>
            <person name="Gaertig J."/>
            <person name="Frankel J."/>
            <person name="Tsao C.-C."/>
            <person name="Gorovsky M.A."/>
            <person name="Keeling P.J."/>
            <person name="Waller R.F."/>
            <person name="Patron N.J."/>
            <person name="Cherry J.M."/>
            <person name="Stover N.A."/>
            <person name="Krieger C.J."/>
            <person name="del Toro C."/>
            <person name="Ryder H.F."/>
            <person name="Williamson S.C."/>
            <person name="Barbeau R.A."/>
            <person name="Hamilton E.P."/>
            <person name="Orias E."/>
        </authorList>
    </citation>
    <scope>NUCLEOTIDE SEQUENCE [LARGE SCALE GENOMIC DNA]</scope>
    <source>
        <strain evidence="6">SB210</strain>
    </source>
</reference>
<dbReference type="HOGENOM" id="CLU_1744192_0_0_1"/>
<feature type="signal peptide" evidence="3">
    <location>
        <begin position="1"/>
        <end position="18"/>
    </location>
</feature>
<dbReference type="KEGG" id="tet:TTHERM_00125470"/>
<dbReference type="InterPro" id="IPR011992">
    <property type="entry name" value="EF-hand-dom_pair"/>
</dbReference>
<dbReference type="CDD" id="cd00051">
    <property type="entry name" value="EFh"/>
    <property type="match status" value="1"/>
</dbReference>
<evidence type="ECO:0000259" key="4">
    <source>
        <dbReference type="PROSITE" id="PS50222"/>
    </source>
</evidence>
<gene>
    <name evidence="5" type="ORF">TTHERM_00125470</name>
</gene>
<dbReference type="InterPro" id="IPR002048">
    <property type="entry name" value="EF_hand_dom"/>
</dbReference>
<evidence type="ECO:0000313" key="6">
    <source>
        <dbReference type="Proteomes" id="UP000009168"/>
    </source>
</evidence>
<sequence>MNKYQATFLLVILAAALAADIKLSFDSLKDLGLGDLNIDLGNIELDLSQISGNAMKDYFAKYDKDNSGGFDFNEFITIYQDEEKPFSDETILKHFQEADADSNGVVDYDEIFYFALKQASFLENVQLADDAPKVEQEQQQQQESTKQTDL</sequence>
<dbReference type="EMBL" id="GG662699">
    <property type="protein sequence ID" value="EAR95981.1"/>
    <property type="molecule type" value="Genomic_DNA"/>
</dbReference>
<dbReference type="GeneID" id="7838285"/>